<evidence type="ECO:0000313" key="1">
    <source>
        <dbReference type="EMBL" id="ARP97877.1"/>
    </source>
</evidence>
<reference evidence="1 2" key="1">
    <citation type="submission" date="2017-05" db="EMBL/GenBank/DDBJ databases">
        <title>Full genome sequence of Pseudorhodoplanes sinuspersici.</title>
        <authorList>
            <person name="Dastgheib S.M.M."/>
            <person name="Shavandi M."/>
            <person name="Tirandaz H."/>
        </authorList>
    </citation>
    <scope>NUCLEOTIDE SEQUENCE [LARGE SCALE GENOMIC DNA]</scope>
    <source>
        <strain evidence="1 2">RIPI110</strain>
    </source>
</reference>
<organism evidence="1 2">
    <name type="scientific">Pseudorhodoplanes sinuspersici</name>
    <dbReference type="NCBI Taxonomy" id="1235591"/>
    <lineage>
        <taxon>Bacteria</taxon>
        <taxon>Pseudomonadati</taxon>
        <taxon>Pseudomonadota</taxon>
        <taxon>Alphaproteobacteria</taxon>
        <taxon>Hyphomicrobiales</taxon>
        <taxon>Pseudorhodoplanes</taxon>
    </lineage>
</organism>
<proteinExistence type="predicted"/>
<dbReference type="RefSeq" id="WP_086086198.1">
    <property type="nucleotide sequence ID" value="NZ_CP021112.1"/>
</dbReference>
<dbReference type="Proteomes" id="UP000194137">
    <property type="component" value="Chromosome"/>
</dbReference>
<dbReference type="Gene3D" id="1.10.150.690">
    <property type="entry name" value="DUF2063"/>
    <property type="match status" value="1"/>
</dbReference>
<keyword evidence="2" id="KW-1185">Reference proteome</keyword>
<evidence type="ECO:0000313" key="2">
    <source>
        <dbReference type="Proteomes" id="UP000194137"/>
    </source>
</evidence>
<dbReference type="InterPro" id="IPR044922">
    <property type="entry name" value="DUF2063_N_sf"/>
</dbReference>
<dbReference type="EMBL" id="CP021112">
    <property type="protein sequence ID" value="ARP97877.1"/>
    <property type="molecule type" value="Genomic_DNA"/>
</dbReference>
<dbReference type="InterPro" id="IPR018640">
    <property type="entry name" value="DUF2063"/>
</dbReference>
<protein>
    <submittedName>
        <fullName evidence="1">Uncharacterized protein</fullName>
    </submittedName>
</protein>
<dbReference type="STRING" id="1235591.CAK95_01355"/>
<dbReference type="Pfam" id="PF09836">
    <property type="entry name" value="DUF2063"/>
    <property type="match status" value="1"/>
</dbReference>
<name>A0A1W6ZKW3_9HYPH</name>
<dbReference type="KEGG" id="psin:CAK95_01355"/>
<sequence length="264" mass="28293">MTVFARESAPFRLERDFAEALLNNDAPVPAAIKLSCGAASLSRFGVYRNNVIASLIRALASRYPVTRRLLWPDTFDGIARLYVVTEPPRSPILSQYGKDFPQFLRSVGEGAAAQCVADVAAIENARTCAYHAADAVPLAADLFTHLSADDVLNLRLTMHPSAILLCSRFPAVSIWQAYLRDDGEQPIAWKPEGALVVRPHFDVEVWDLPPGTYEFFAAIAKGETVGAAAAATASSDAFDLATAFRIMICAGIVTGMAAAAGPHA</sequence>
<dbReference type="AlphaFoldDB" id="A0A1W6ZKW3"/>
<accession>A0A1W6ZKW3</accession>
<dbReference type="OrthoDB" id="4146344at2"/>
<gene>
    <name evidence="1" type="ORF">CAK95_01355</name>
</gene>